<gene>
    <name evidence="1" type="ORF">MIMGU_mgv1a016963mg</name>
</gene>
<keyword evidence="2" id="KW-1185">Reference proteome</keyword>
<evidence type="ECO:0000313" key="1">
    <source>
        <dbReference type="EMBL" id="EYU44330.1"/>
    </source>
</evidence>
<organism evidence="1 2">
    <name type="scientific">Erythranthe guttata</name>
    <name type="common">Yellow monkey flower</name>
    <name type="synonym">Mimulus guttatus</name>
    <dbReference type="NCBI Taxonomy" id="4155"/>
    <lineage>
        <taxon>Eukaryota</taxon>
        <taxon>Viridiplantae</taxon>
        <taxon>Streptophyta</taxon>
        <taxon>Embryophyta</taxon>
        <taxon>Tracheophyta</taxon>
        <taxon>Spermatophyta</taxon>
        <taxon>Magnoliopsida</taxon>
        <taxon>eudicotyledons</taxon>
        <taxon>Gunneridae</taxon>
        <taxon>Pentapetalae</taxon>
        <taxon>asterids</taxon>
        <taxon>lamiids</taxon>
        <taxon>Lamiales</taxon>
        <taxon>Phrymaceae</taxon>
        <taxon>Erythranthe</taxon>
    </lineage>
</organism>
<dbReference type="Proteomes" id="UP000030748">
    <property type="component" value="Unassembled WGS sequence"/>
</dbReference>
<evidence type="ECO:0000313" key="2">
    <source>
        <dbReference type="Proteomes" id="UP000030748"/>
    </source>
</evidence>
<protein>
    <submittedName>
        <fullName evidence="1">Uncharacterized protein</fullName>
    </submittedName>
</protein>
<reference evidence="1 2" key="1">
    <citation type="journal article" date="2013" name="Proc. Natl. Acad. Sci. U.S.A.">
        <title>Fine-scale variation in meiotic recombination in Mimulus inferred from population shotgun sequencing.</title>
        <authorList>
            <person name="Hellsten U."/>
            <person name="Wright K.M."/>
            <person name="Jenkins J."/>
            <person name="Shu S."/>
            <person name="Yuan Y."/>
            <person name="Wessler S.R."/>
            <person name="Schmutz J."/>
            <person name="Willis J.H."/>
            <person name="Rokhsar D.S."/>
        </authorList>
    </citation>
    <scope>NUCLEOTIDE SEQUENCE [LARGE SCALE GENOMIC DNA]</scope>
    <source>
        <strain evidence="2">cv. DUN x IM62</strain>
    </source>
</reference>
<accession>A0A022RZB9</accession>
<name>A0A022RZB9_ERYGU</name>
<sequence>MSCALEGISETVKAVVAVRSSKHCLRVGSTTAGACCLACAFPGAECGGRDCATMSELLQAIGFLLRHRKNDPLSQFVWTNCDDYRVRLGGRAAQPVKYN</sequence>
<dbReference type="AlphaFoldDB" id="A0A022RZB9"/>
<proteinExistence type="predicted"/>
<dbReference type="EMBL" id="KI630214">
    <property type="protein sequence ID" value="EYU44330.1"/>
    <property type="molecule type" value="Genomic_DNA"/>
</dbReference>